<dbReference type="Pfam" id="PF00366">
    <property type="entry name" value="Ribosomal_S17"/>
    <property type="match status" value="1"/>
</dbReference>
<evidence type="ECO:0000256" key="1">
    <source>
        <dbReference type="ARBA" id="ARBA00010254"/>
    </source>
</evidence>
<keyword evidence="3" id="KW-0687">Ribonucleoprotein</keyword>
<dbReference type="GO" id="GO:0006412">
    <property type="term" value="P:translation"/>
    <property type="evidence" value="ECO:0007669"/>
    <property type="project" value="InterPro"/>
</dbReference>
<comment type="similarity">
    <text evidence="1">Belongs to the universal ribosomal protein uS17 family.</text>
</comment>
<dbReference type="SUPFAM" id="SSF50249">
    <property type="entry name" value="Nucleic acid-binding proteins"/>
    <property type="match status" value="1"/>
</dbReference>
<gene>
    <name evidence="5" type="ORF">NliqN6_2020</name>
</gene>
<dbReference type="EMBL" id="BLZA01000013">
    <property type="protein sequence ID" value="GHJ85618.1"/>
    <property type="molecule type" value="Genomic_DNA"/>
</dbReference>
<dbReference type="AlphaFoldDB" id="A0A8H3TR46"/>
<dbReference type="PANTHER" id="PTHR10744:SF1">
    <property type="entry name" value="SMALL RIBOSOMAL SUBUNIT PROTEIN US17M"/>
    <property type="match status" value="1"/>
</dbReference>
<evidence type="ECO:0000256" key="3">
    <source>
        <dbReference type="ARBA" id="ARBA00023274"/>
    </source>
</evidence>
<dbReference type="GO" id="GO:0005739">
    <property type="term" value="C:mitochondrion"/>
    <property type="evidence" value="ECO:0007669"/>
    <property type="project" value="TreeGrafter"/>
</dbReference>
<evidence type="ECO:0000313" key="5">
    <source>
        <dbReference type="EMBL" id="GHJ85618.1"/>
    </source>
</evidence>
<dbReference type="Gene3D" id="2.40.50.140">
    <property type="entry name" value="Nucleic acid-binding proteins"/>
    <property type="match status" value="1"/>
</dbReference>
<dbReference type="PANTHER" id="PTHR10744">
    <property type="entry name" value="40S RIBOSOMAL PROTEIN S11 FAMILY MEMBER"/>
    <property type="match status" value="1"/>
</dbReference>
<feature type="region of interest" description="Disordered" evidence="4">
    <location>
        <begin position="81"/>
        <end position="108"/>
    </location>
</feature>
<dbReference type="OrthoDB" id="274752at2759"/>
<evidence type="ECO:0000313" key="6">
    <source>
        <dbReference type="Proteomes" id="UP000620104"/>
    </source>
</evidence>
<organism evidence="5 6">
    <name type="scientific">Naganishia liquefaciens</name>
    <dbReference type="NCBI Taxonomy" id="104408"/>
    <lineage>
        <taxon>Eukaryota</taxon>
        <taxon>Fungi</taxon>
        <taxon>Dikarya</taxon>
        <taxon>Basidiomycota</taxon>
        <taxon>Agaricomycotina</taxon>
        <taxon>Tremellomycetes</taxon>
        <taxon>Filobasidiales</taxon>
        <taxon>Filobasidiaceae</taxon>
        <taxon>Naganishia</taxon>
    </lineage>
</organism>
<dbReference type="GO" id="GO:0005840">
    <property type="term" value="C:ribosome"/>
    <property type="evidence" value="ECO:0007669"/>
    <property type="project" value="UniProtKB-KW"/>
</dbReference>
<dbReference type="Proteomes" id="UP000620104">
    <property type="component" value="Unassembled WGS sequence"/>
</dbReference>
<proteinExistence type="inferred from homology"/>
<keyword evidence="2" id="KW-0689">Ribosomal protein</keyword>
<feature type="compositionally biased region" description="Polar residues" evidence="4">
    <location>
        <begin position="84"/>
        <end position="106"/>
    </location>
</feature>
<dbReference type="InterPro" id="IPR012340">
    <property type="entry name" value="NA-bd_OB-fold"/>
</dbReference>
<dbReference type="CDD" id="cd00364">
    <property type="entry name" value="Ribosomal_uS17"/>
    <property type="match status" value="1"/>
</dbReference>
<keyword evidence="6" id="KW-1185">Reference proteome</keyword>
<accession>A0A8H3TR46</accession>
<reference evidence="5" key="1">
    <citation type="submission" date="2020-07" db="EMBL/GenBank/DDBJ databases">
        <title>Draft Genome Sequence of a Deep-Sea Yeast, Naganishia (Cryptococcus) liquefaciens strain N6.</title>
        <authorList>
            <person name="Han Y.W."/>
            <person name="Kajitani R."/>
            <person name="Morimoto H."/>
            <person name="Parhat M."/>
            <person name="Tsubouchi H."/>
            <person name="Bakenova O."/>
            <person name="Ogata M."/>
            <person name="Argunhan B."/>
            <person name="Aoki R."/>
            <person name="Kajiwara S."/>
            <person name="Itoh T."/>
            <person name="Iwasaki H."/>
        </authorList>
    </citation>
    <scope>NUCLEOTIDE SEQUENCE</scope>
    <source>
        <strain evidence="5">N6</strain>
    </source>
</reference>
<evidence type="ECO:0008006" key="7">
    <source>
        <dbReference type="Google" id="ProtNLM"/>
    </source>
</evidence>
<dbReference type="GO" id="GO:1990904">
    <property type="term" value="C:ribonucleoprotein complex"/>
    <property type="evidence" value="ECO:0007669"/>
    <property type="project" value="UniProtKB-KW"/>
</dbReference>
<evidence type="ECO:0000256" key="4">
    <source>
        <dbReference type="SAM" id="MobiDB-lite"/>
    </source>
</evidence>
<sequence length="130" mass="14484">MTILKGVVTKCGVMNKTVTVTVSRKVTHPILLKELTKHKKYLVHDETEQAKLSDHVTIKLGKPMSKRKSFHLQSVDSLDRSAQADLSQSPEHVAHTSSASIPSSQAVHKALLEQREKREKEALQKLGVKL</sequence>
<comment type="caution">
    <text evidence="5">The sequence shown here is derived from an EMBL/GenBank/DDBJ whole genome shotgun (WGS) entry which is preliminary data.</text>
</comment>
<evidence type="ECO:0000256" key="2">
    <source>
        <dbReference type="ARBA" id="ARBA00022980"/>
    </source>
</evidence>
<name>A0A8H3TR46_9TREE</name>
<dbReference type="InterPro" id="IPR000266">
    <property type="entry name" value="Ribosomal_uS17"/>
</dbReference>
<dbReference type="GO" id="GO:0003735">
    <property type="term" value="F:structural constituent of ribosome"/>
    <property type="evidence" value="ECO:0007669"/>
    <property type="project" value="InterPro"/>
</dbReference>
<protein>
    <recommendedName>
        <fullName evidence="7">30S ribosomal protein S17</fullName>
    </recommendedName>
</protein>